<keyword evidence="2" id="KW-1185">Reference proteome</keyword>
<dbReference type="InterPro" id="IPR010982">
    <property type="entry name" value="Lambda_DNA-bd_dom_sf"/>
</dbReference>
<sequence length="134" mass="15097">MDAPVNREDIARMRPLERKALLDEIVAMLMAGELRIGDAARILRSAVLGLDRQAFAQVVKLSERAIAKLEDDPHANPTLETLKRVFAPFGGTVTLMFPQVEDTESLGEDRRQRRAVILDALAKNRRRIRGNPKR</sequence>
<dbReference type="EMBL" id="JABFJV010000044">
    <property type="protein sequence ID" value="NOK33664.1"/>
    <property type="molecule type" value="Genomic_DNA"/>
</dbReference>
<proteinExistence type="predicted"/>
<protein>
    <submittedName>
        <fullName evidence="1">Uncharacterized protein</fullName>
    </submittedName>
</protein>
<evidence type="ECO:0000313" key="1">
    <source>
        <dbReference type="EMBL" id="NOK33664.1"/>
    </source>
</evidence>
<reference evidence="1 2" key="1">
    <citation type="submission" date="2020-05" db="EMBL/GenBank/DDBJ databases">
        <authorList>
            <person name="Whitworth D."/>
        </authorList>
    </citation>
    <scope>NUCLEOTIDE SEQUENCE [LARGE SCALE GENOMIC DNA]</scope>
    <source>
        <strain evidence="1 2">AB043B</strain>
    </source>
</reference>
<dbReference type="AlphaFoldDB" id="A0A7Y4KJ31"/>
<accession>A0A7Y4KJ31</accession>
<dbReference type="Proteomes" id="UP000563426">
    <property type="component" value="Unassembled WGS sequence"/>
</dbReference>
<dbReference type="SUPFAM" id="SSF47413">
    <property type="entry name" value="lambda repressor-like DNA-binding domains"/>
    <property type="match status" value="1"/>
</dbReference>
<gene>
    <name evidence="1" type="ORF">HMI49_10685</name>
</gene>
<comment type="caution">
    <text evidence="1">The sequence shown here is derived from an EMBL/GenBank/DDBJ whole genome shotgun (WGS) entry which is preliminary data.</text>
</comment>
<name>A0A7Y4KJ31_9BACT</name>
<dbReference type="GO" id="GO:0003677">
    <property type="term" value="F:DNA binding"/>
    <property type="evidence" value="ECO:0007669"/>
    <property type="project" value="InterPro"/>
</dbReference>
<evidence type="ECO:0000313" key="2">
    <source>
        <dbReference type="Proteomes" id="UP000563426"/>
    </source>
</evidence>
<organism evidence="1 2">
    <name type="scientific">Corallococcus exercitus</name>
    <dbReference type="NCBI Taxonomy" id="2316736"/>
    <lineage>
        <taxon>Bacteria</taxon>
        <taxon>Pseudomonadati</taxon>
        <taxon>Myxococcota</taxon>
        <taxon>Myxococcia</taxon>
        <taxon>Myxococcales</taxon>
        <taxon>Cystobacterineae</taxon>
        <taxon>Myxococcaceae</taxon>
        <taxon>Corallococcus</taxon>
    </lineage>
</organism>